<evidence type="ECO:0000313" key="2">
    <source>
        <dbReference type="EMBL" id="RGD73785.1"/>
    </source>
</evidence>
<dbReference type="RefSeq" id="WP_117532405.1">
    <property type="nucleotide sequence ID" value="NZ_QUSM01000004.1"/>
</dbReference>
<dbReference type="AlphaFoldDB" id="A0A3E3DXC2"/>
<name>A0A3E3DXC2_9FIRM</name>
<keyword evidence="1" id="KW-0812">Transmembrane</keyword>
<feature type="transmembrane region" description="Helical" evidence="1">
    <location>
        <begin position="148"/>
        <end position="168"/>
    </location>
</feature>
<dbReference type="PANTHER" id="PTHR36434:SF1">
    <property type="entry name" value="MEMBRANE PROTEASE YUGP-RELATED"/>
    <property type="match status" value="1"/>
</dbReference>
<evidence type="ECO:0000256" key="1">
    <source>
        <dbReference type="SAM" id="Phobius"/>
    </source>
</evidence>
<reference evidence="2 3" key="1">
    <citation type="submission" date="2018-08" db="EMBL/GenBank/DDBJ databases">
        <title>A genome reference for cultivated species of the human gut microbiota.</title>
        <authorList>
            <person name="Zou Y."/>
            <person name="Xue W."/>
            <person name="Luo G."/>
        </authorList>
    </citation>
    <scope>NUCLEOTIDE SEQUENCE [LARGE SCALE GENOMIC DNA]</scope>
    <source>
        <strain evidence="2 3">AM25-6</strain>
    </source>
</reference>
<feature type="transmembrane region" description="Helical" evidence="1">
    <location>
        <begin position="6"/>
        <end position="24"/>
    </location>
</feature>
<dbReference type="PANTHER" id="PTHR36434">
    <property type="entry name" value="MEMBRANE PROTEASE YUGP-RELATED"/>
    <property type="match status" value="1"/>
</dbReference>
<feature type="transmembrane region" description="Helical" evidence="1">
    <location>
        <begin position="197"/>
        <end position="221"/>
    </location>
</feature>
<dbReference type="Proteomes" id="UP000261212">
    <property type="component" value="Unassembled WGS sequence"/>
</dbReference>
<gene>
    <name evidence="2" type="ORF">DW687_08360</name>
</gene>
<sequence length="226" mass="25107">MFYYYYGEYWILLPAILLTLYASFKVNSTFRKYSKVENSRGITGYDCARKILDSNGLSDVEIQRVEGSMTDHYDPRSRVLRLSDTVFNVDSIAAVSVAAHECGHAIQHQQSYKPLIIRNTIVPAVSLASSFSWVLILLGLFFSFSNLITVGIIFFAATVVFQLITLPVEFNASSRALRIISDMGIVYGGEEKAAKKVLSAAALTYVAAALTSILQLLRLILISRDN</sequence>
<dbReference type="InterPro" id="IPR007395">
    <property type="entry name" value="Zn_peptidase_2"/>
</dbReference>
<protein>
    <submittedName>
        <fullName evidence="2">Peptidase</fullName>
    </submittedName>
</protein>
<evidence type="ECO:0000313" key="3">
    <source>
        <dbReference type="Proteomes" id="UP000261212"/>
    </source>
</evidence>
<accession>A0A3E3DXC2</accession>
<proteinExistence type="predicted"/>
<dbReference type="EMBL" id="QUSM01000004">
    <property type="protein sequence ID" value="RGD73785.1"/>
    <property type="molecule type" value="Genomic_DNA"/>
</dbReference>
<feature type="transmembrane region" description="Helical" evidence="1">
    <location>
        <begin position="121"/>
        <end position="142"/>
    </location>
</feature>
<comment type="caution">
    <text evidence="2">The sequence shown here is derived from an EMBL/GenBank/DDBJ whole genome shotgun (WGS) entry which is preliminary data.</text>
</comment>
<keyword evidence="1" id="KW-1133">Transmembrane helix</keyword>
<organism evidence="2 3">
    <name type="scientific">Anaerofustis stercorihominis</name>
    <dbReference type="NCBI Taxonomy" id="214853"/>
    <lineage>
        <taxon>Bacteria</taxon>
        <taxon>Bacillati</taxon>
        <taxon>Bacillota</taxon>
        <taxon>Clostridia</taxon>
        <taxon>Eubacteriales</taxon>
        <taxon>Eubacteriaceae</taxon>
        <taxon>Anaerofustis</taxon>
    </lineage>
</organism>
<dbReference type="Pfam" id="PF04298">
    <property type="entry name" value="Zn_peptidase_2"/>
    <property type="match status" value="1"/>
</dbReference>
<keyword evidence="1" id="KW-0472">Membrane</keyword>